<evidence type="ECO:0008006" key="3">
    <source>
        <dbReference type="Google" id="ProtNLM"/>
    </source>
</evidence>
<accession>A0A0F9AKT0</accession>
<dbReference type="Pfam" id="PF00071">
    <property type="entry name" value="Ras"/>
    <property type="match status" value="1"/>
</dbReference>
<dbReference type="SMART" id="SM00173">
    <property type="entry name" value="RAS"/>
    <property type="match status" value="1"/>
</dbReference>
<dbReference type="PROSITE" id="PS51419">
    <property type="entry name" value="RAB"/>
    <property type="match status" value="1"/>
</dbReference>
<dbReference type="PROSITE" id="PS51421">
    <property type="entry name" value="RAS"/>
    <property type="match status" value="1"/>
</dbReference>
<name>A0A0F9AKT0_9ZZZZ</name>
<dbReference type="InterPro" id="IPR027417">
    <property type="entry name" value="P-loop_NTPase"/>
</dbReference>
<dbReference type="SMART" id="SM00174">
    <property type="entry name" value="RHO"/>
    <property type="match status" value="1"/>
</dbReference>
<gene>
    <name evidence="2" type="ORF">LCGC14_2560220</name>
</gene>
<evidence type="ECO:0000313" key="2">
    <source>
        <dbReference type="EMBL" id="KKL10000.1"/>
    </source>
</evidence>
<dbReference type="PRINTS" id="PR00449">
    <property type="entry name" value="RASTRNSFRMNG"/>
</dbReference>
<dbReference type="GO" id="GO:0005525">
    <property type="term" value="F:GTP binding"/>
    <property type="evidence" value="ECO:0007669"/>
    <property type="project" value="InterPro"/>
</dbReference>
<sequence length="327" mass="38326">EPRAGKPARVVLRGERISNDPDLLDNIQAWVENNYDTRILMSNISFRLLRELVKAGDPVARKVLKEEITLRLESGHPSVIQYLLNQGYIGYSNTSEFKEVDLEILLKNLKKSREIISEDPNELEKIDTKIEANEILLEKMKERIELRTVAHYHYKFMFFVLLLGDSSTGIEELTSDYLRGDRTDYKFTLGAQFFSRMSNFQNDNVKLLFWDVAVEERFRFLFLSFFRHKQGAIIMYDITNSKTLNRISEWVHLIRESNGDIPIMLIGNKADLAENREVTREEVKKIVEKYNLTTFIEISTKTGENIEEVFERLTEFIMEHIQKTSIK</sequence>
<organism evidence="2">
    <name type="scientific">marine sediment metagenome</name>
    <dbReference type="NCBI Taxonomy" id="412755"/>
    <lineage>
        <taxon>unclassified sequences</taxon>
        <taxon>metagenomes</taxon>
        <taxon>ecological metagenomes</taxon>
    </lineage>
</organism>
<dbReference type="InterPro" id="IPR050209">
    <property type="entry name" value="Rab_GTPases_membrane_traffic"/>
</dbReference>
<dbReference type="PANTHER" id="PTHR47979">
    <property type="entry name" value="DRAB11-RELATED"/>
    <property type="match status" value="1"/>
</dbReference>
<dbReference type="InterPro" id="IPR005225">
    <property type="entry name" value="Small_GTP-bd"/>
</dbReference>
<evidence type="ECO:0000256" key="1">
    <source>
        <dbReference type="ARBA" id="ARBA00006270"/>
    </source>
</evidence>
<dbReference type="InterPro" id="IPR001806">
    <property type="entry name" value="Small_GTPase"/>
</dbReference>
<dbReference type="EMBL" id="LAZR01042241">
    <property type="protein sequence ID" value="KKL10000.1"/>
    <property type="molecule type" value="Genomic_DNA"/>
</dbReference>
<protein>
    <recommendedName>
        <fullName evidence="3">GTP-binding protein</fullName>
    </recommendedName>
</protein>
<dbReference type="GO" id="GO:0003924">
    <property type="term" value="F:GTPase activity"/>
    <property type="evidence" value="ECO:0007669"/>
    <property type="project" value="InterPro"/>
</dbReference>
<dbReference type="AlphaFoldDB" id="A0A0F9AKT0"/>
<dbReference type="CDD" id="cd00154">
    <property type="entry name" value="Rab"/>
    <property type="match status" value="1"/>
</dbReference>
<dbReference type="SUPFAM" id="SSF52540">
    <property type="entry name" value="P-loop containing nucleoside triphosphate hydrolases"/>
    <property type="match status" value="1"/>
</dbReference>
<feature type="non-terminal residue" evidence="2">
    <location>
        <position position="1"/>
    </location>
</feature>
<dbReference type="FunFam" id="3.40.50.300:FF:001447">
    <property type="entry name" value="Ras-related protein Rab-1B"/>
    <property type="match status" value="1"/>
</dbReference>
<proteinExistence type="inferred from homology"/>
<comment type="caution">
    <text evidence="2">The sequence shown here is derived from an EMBL/GenBank/DDBJ whole genome shotgun (WGS) entry which is preliminary data.</text>
</comment>
<comment type="similarity">
    <text evidence="1">Belongs to the small GTPase superfamily. Rab family.</text>
</comment>
<dbReference type="NCBIfam" id="TIGR00231">
    <property type="entry name" value="small_GTP"/>
    <property type="match status" value="1"/>
</dbReference>
<dbReference type="Gene3D" id="3.40.50.300">
    <property type="entry name" value="P-loop containing nucleotide triphosphate hydrolases"/>
    <property type="match status" value="1"/>
</dbReference>
<reference evidence="2" key="1">
    <citation type="journal article" date="2015" name="Nature">
        <title>Complex archaea that bridge the gap between prokaryotes and eukaryotes.</title>
        <authorList>
            <person name="Spang A."/>
            <person name="Saw J.H."/>
            <person name="Jorgensen S.L."/>
            <person name="Zaremba-Niedzwiedzka K."/>
            <person name="Martijn J."/>
            <person name="Lind A.E."/>
            <person name="van Eijk R."/>
            <person name="Schleper C."/>
            <person name="Guy L."/>
            <person name="Ettema T.J."/>
        </authorList>
    </citation>
    <scope>NUCLEOTIDE SEQUENCE</scope>
</reference>
<dbReference type="SMART" id="SM00175">
    <property type="entry name" value="RAB"/>
    <property type="match status" value="1"/>
</dbReference>